<dbReference type="Pfam" id="PF01943">
    <property type="entry name" value="Polysacc_synt"/>
    <property type="match status" value="1"/>
</dbReference>
<dbReference type="KEGG" id="cct:CC1_04370"/>
<feature type="transmembrane region" description="Helical" evidence="5">
    <location>
        <begin position="250"/>
        <end position="269"/>
    </location>
</feature>
<reference evidence="6 7" key="1">
    <citation type="submission" date="2010-03" db="EMBL/GenBank/DDBJ databases">
        <title>The genome sequence of Coprococcus catus GD/7.</title>
        <authorList>
            <consortium name="metaHIT consortium -- http://www.metahit.eu/"/>
            <person name="Pajon A."/>
            <person name="Turner K."/>
            <person name="Parkhill J."/>
            <person name="Duncan S."/>
            <person name="Flint H."/>
        </authorList>
    </citation>
    <scope>NUCLEOTIDE SEQUENCE [LARGE SCALE GENOMIC DNA]</scope>
    <source>
        <strain evidence="6 7">GD/7</strain>
    </source>
</reference>
<gene>
    <name evidence="6" type="ORF">CC1_04370</name>
</gene>
<dbReference type="GO" id="GO:0016020">
    <property type="term" value="C:membrane"/>
    <property type="evidence" value="ECO:0007669"/>
    <property type="project" value="UniProtKB-SubCell"/>
</dbReference>
<proteinExistence type="predicted"/>
<name>D4J4U5_9FIRM</name>
<evidence type="ECO:0000256" key="1">
    <source>
        <dbReference type="ARBA" id="ARBA00004141"/>
    </source>
</evidence>
<dbReference type="EMBL" id="FP929038">
    <property type="protein sequence ID" value="CBK79366.1"/>
    <property type="molecule type" value="Genomic_DNA"/>
</dbReference>
<feature type="transmembrane region" description="Helical" evidence="5">
    <location>
        <begin position="441"/>
        <end position="463"/>
    </location>
</feature>
<accession>D4J4U5</accession>
<feature type="transmembrane region" description="Helical" evidence="5">
    <location>
        <begin position="415"/>
        <end position="435"/>
    </location>
</feature>
<evidence type="ECO:0000313" key="6">
    <source>
        <dbReference type="EMBL" id="CBK79366.1"/>
    </source>
</evidence>
<feature type="transmembrane region" description="Helical" evidence="5">
    <location>
        <begin position="289"/>
        <end position="307"/>
    </location>
</feature>
<feature type="transmembrane region" description="Helical" evidence="5">
    <location>
        <begin position="12"/>
        <end position="33"/>
    </location>
</feature>
<dbReference type="Proteomes" id="UP000008798">
    <property type="component" value="Chromosome"/>
</dbReference>
<dbReference type="PANTHER" id="PTHR43424">
    <property type="entry name" value="LOCUS PUTATIVE PROTEIN 1-RELATED"/>
    <property type="match status" value="1"/>
</dbReference>
<comment type="subcellular location">
    <subcellularLocation>
        <location evidence="1">Membrane</location>
        <topology evidence="1">Multi-pass membrane protein</topology>
    </subcellularLocation>
</comment>
<dbReference type="STRING" id="717962.CC1_04370"/>
<sequence>MAKISKLKLNLFYNICYQILSLIVPLITAPYISRVLGASGIGEYSYSYSVAHYFVLFVMLGVLNYGNREIASVKDSVNKVALKFSEIYIVQLAMGIVVIGLYVIYVAFFCKFNRLVAMAQILYIVSALLDISWLYFGIEQFKTTAGVSSLNKIVTTILIFLLVQDKNDVFIYTVILAGGVLLNNIFYWIMLKRYINVSAISLNLRDIRKHLQPMLVLFIPVIAVSVYKYMDKIMLGILIGTSEVGIYESAEKFVNLPLSLITAVGTVMLPRISNLKEKVQDKEIKKYNYISMILIMFLGFGIVFGLAGISDRLIPWFYGIEFVRSTYVLLVLLPSVLFVSWANVVRTQCLLPNKRDKEYCISVILGAVVNFIVNILLIQKYGAIGAAIGTSIAELFVCLIQSFQTRNEMEFIKYIIDSIPFAISAVAMFFIIHSITFKSDLYTVVTRISVGGLLYCALSSYFIRKTIKAIK</sequence>
<feature type="transmembrane region" description="Helical" evidence="5">
    <location>
        <begin position="384"/>
        <end position="403"/>
    </location>
</feature>
<dbReference type="RefSeq" id="WP_015512962.1">
    <property type="nucleotide sequence ID" value="NC_021009.1"/>
</dbReference>
<dbReference type="PANTHER" id="PTHR43424:SF1">
    <property type="entry name" value="LOCUS PUTATIVE PROTEIN 1-RELATED"/>
    <property type="match status" value="1"/>
</dbReference>
<dbReference type="InterPro" id="IPR002797">
    <property type="entry name" value="Polysacc_synth"/>
</dbReference>
<feature type="transmembrane region" description="Helical" evidence="5">
    <location>
        <begin position="45"/>
        <end position="66"/>
    </location>
</feature>
<dbReference type="InterPro" id="IPR052556">
    <property type="entry name" value="PolySynth_Transporter"/>
</dbReference>
<evidence type="ECO:0000256" key="3">
    <source>
        <dbReference type="ARBA" id="ARBA00022989"/>
    </source>
</evidence>
<evidence type="ECO:0000256" key="2">
    <source>
        <dbReference type="ARBA" id="ARBA00022692"/>
    </source>
</evidence>
<feature type="transmembrane region" description="Helical" evidence="5">
    <location>
        <begin position="87"/>
        <end position="109"/>
    </location>
</feature>
<organism evidence="6 7">
    <name type="scientific">Coprococcus catus GD/7</name>
    <dbReference type="NCBI Taxonomy" id="717962"/>
    <lineage>
        <taxon>Bacteria</taxon>
        <taxon>Bacillati</taxon>
        <taxon>Bacillota</taxon>
        <taxon>Clostridia</taxon>
        <taxon>Lachnospirales</taxon>
        <taxon>Lachnospiraceae</taxon>
        <taxon>Coprococcus</taxon>
    </lineage>
</organism>
<feature type="transmembrane region" description="Helical" evidence="5">
    <location>
        <begin position="327"/>
        <end position="347"/>
    </location>
</feature>
<feature type="transmembrane region" description="Helical" evidence="5">
    <location>
        <begin position="115"/>
        <end position="136"/>
    </location>
</feature>
<evidence type="ECO:0000256" key="5">
    <source>
        <dbReference type="SAM" id="Phobius"/>
    </source>
</evidence>
<dbReference type="PATRIC" id="fig|717962.3.peg.248"/>
<dbReference type="HOGENOM" id="CLU_022017_0_0_9"/>
<dbReference type="AlphaFoldDB" id="D4J4U5"/>
<dbReference type="CDD" id="cd13128">
    <property type="entry name" value="MATE_Wzx_like"/>
    <property type="match status" value="1"/>
</dbReference>
<feature type="transmembrane region" description="Helical" evidence="5">
    <location>
        <begin position="359"/>
        <end position="378"/>
    </location>
</feature>
<feature type="transmembrane region" description="Helical" evidence="5">
    <location>
        <begin position="211"/>
        <end position="230"/>
    </location>
</feature>
<protein>
    <submittedName>
        <fullName evidence="6">Membrane protein involved in the export of O-antigen and teichoic acid</fullName>
    </submittedName>
</protein>
<feature type="transmembrane region" description="Helical" evidence="5">
    <location>
        <begin position="143"/>
        <end position="163"/>
    </location>
</feature>
<feature type="transmembrane region" description="Helical" evidence="5">
    <location>
        <begin position="169"/>
        <end position="190"/>
    </location>
</feature>
<evidence type="ECO:0000313" key="7">
    <source>
        <dbReference type="Proteomes" id="UP000008798"/>
    </source>
</evidence>
<evidence type="ECO:0000256" key="4">
    <source>
        <dbReference type="ARBA" id="ARBA00023136"/>
    </source>
</evidence>
<keyword evidence="2 5" id="KW-0812">Transmembrane</keyword>
<keyword evidence="3 5" id="KW-1133">Transmembrane helix</keyword>
<keyword evidence="4 5" id="KW-0472">Membrane</keyword>
<reference evidence="6 7" key="2">
    <citation type="submission" date="2010-03" db="EMBL/GenBank/DDBJ databases">
        <authorList>
            <person name="Pajon A."/>
        </authorList>
    </citation>
    <scope>NUCLEOTIDE SEQUENCE [LARGE SCALE GENOMIC DNA]</scope>
    <source>
        <strain evidence="6 7">GD/7</strain>
    </source>
</reference>